<feature type="transmembrane region" description="Helical" evidence="1">
    <location>
        <begin position="163"/>
        <end position="181"/>
    </location>
</feature>
<keyword evidence="4" id="KW-1185">Reference proteome</keyword>
<gene>
    <name evidence="3" type="ORF">IFJ75_17860</name>
</gene>
<dbReference type="KEGG" id="bgoe:IFJ75_17860"/>
<organism evidence="3 4">
    <name type="scientific">Brevundimonas goettingensis</name>
    <dbReference type="NCBI Taxonomy" id="2774190"/>
    <lineage>
        <taxon>Bacteria</taxon>
        <taxon>Pseudomonadati</taxon>
        <taxon>Pseudomonadota</taxon>
        <taxon>Alphaproteobacteria</taxon>
        <taxon>Caulobacterales</taxon>
        <taxon>Caulobacteraceae</taxon>
        <taxon>Brevundimonas</taxon>
    </lineage>
</organism>
<keyword evidence="1" id="KW-1133">Transmembrane helix</keyword>
<reference evidence="3" key="1">
    <citation type="submission" date="2020-09" db="EMBL/GenBank/DDBJ databases">
        <title>Brevundimonas sp. LVF2 isolated from a puddle in Goettingen, Germany.</title>
        <authorList>
            <person name="Friedrich I."/>
            <person name="Klassen A."/>
            <person name="Hannes N."/>
            <person name="Schneider D."/>
            <person name="Hertel R."/>
            <person name="Daniel R."/>
        </authorList>
    </citation>
    <scope>NUCLEOTIDE SEQUENCE</scope>
    <source>
        <strain evidence="3">LVF2</strain>
    </source>
</reference>
<keyword evidence="1" id="KW-0472">Membrane</keyword>
<keyword evidence="3" id="KW-0012">Acyltransferase</keyword>
<dbReference type="Proteomes" id="UP000663918">
    <property type="component" value="Chromosome"/>
</dbReference>
<feature type="domain" description="Acyltransferase 3" evidence="2">
    <location>
        <begin position="29"/>
        <end position="350"/>
    </location>
</feature>
<keyword evidence="3" id="KW-0808">Transferase</keyword>
<dbReference type="EMBL" id="CP062222">
    <property type="protein sequence ID" value="QTC91059.1"/>
    <property type="molecule type" value="Genomic_DNA"/>
</dbReference>
<dbReference type="GO" id="GO:0000271">
    <property type="term" value="P:polysaccharide biosynthetic process"/>
    <property type="evidence" value="ECO:0007669"/>
    <property type="project" value="TreeGrafter"/>
</dbReference>
<dbReference type="InterPro" id="IPR050879">
    <property type="entry name" value="Acyltransferase_3"/>
</dbReference>
<feature type="transmembrane region" description="Helical" evidence="1">
    <location>
        <begin position="64"/>
        <end position="84"/>
    </location>
</feature>
<dbReference type="PANTHER" id="PTHR23028:SF131">
    <property type="entry name" value="BLR2367 PROTEIN"/>
    <property type="match status" value="1"/>
</dbReference>
<feature type="transmembrane region" description="Helical" evidence="1">
    <location>
        <begin position="300"/>
        <end position="324"/>
    </location>
</feature>
<evidence type="ECO:0000259" key="2">
    <source>
        <dbReference type="Pfam" id="PF01757"/>
    </source>
</evidence>
<feature type="transmembrane region" description="Helical" evidence="1">
    <location>
        <begin position="336"/>
        <end position="357"/>
    </location>
</feature>
<accession>A0A975GVW1</accession>
<dbReference type="InterPro" id="IPR002656">
    <property type="entry name" value="Acyl_transf_3_dom"/>
</dbReference>
<feature type="transmembrane region" description="Helical" evidence="1">
    <location>
        <begin position="270"/>
        <end position="288"/>
    </location>
</feature>
<name>A0A975GVW1_9CAUL</name>
<keyword evidence="1" id="KW-0812">Transmembrane</keyword>
<dbReference type="AlphaFoldDB" id="A0A975GVW1"/>
<feature type="transmembrane region" description="Helical" evidence="1">
    <location>
        <begin position="217"/>
        <end position="237"/>
    </location>
</feature>
<feature type="transmembrane region" description="Helical" evidence="1">
    <location>
        <begin position="244"/>
        <end position="264"/>
    </location>
</feature>
<feature type="transmembrane region" description="Helical" evidence="1">
    <location>
        <begin position="32"/>
        <end position="52"/>
    </location>
</feature>
<evidence type="ECO:0000313" key="3">
    <source>
        <dbReference type="EMBL" id="QTC91059.1"/>
    </source>
</evidence>
<evidence type="ECO:0000313" key="4">
    <source>
        <dbReference type="Proteomes" id="UP000663918"/>
    </source>
</evidence>
<dbReference type="Pfam" id="PF01757">
    <property type="entry name" value="Acyl_transf_3"/>
    <property type="match status" value="1"/>
</dbReference>
<evidence type="ECO:0000256" key="1">
    <source>
        <dbReference type="SAM" id="Phobius"/>
    </source>
</evidence>
<dbReference type="GO" id="GO:0016020">
    <property type="term" value="C:membrane"/>
    <property type="evidence" value="ECO:0007669"/>
    <property type="project" value="TreeGrafter"/>
</dbReference>
<protein>
    <submittedName>
        <fullName evidence="3">Acyltransferase</fullName>
    </submittedName>
</protein>
<dbReference type="GO" id="GO:0016747">
    <property type="term" value="F:acyltransferase activity, transferring groups other than amino-acyl groups"/>
    <property type="evidence" value="ECO:0007669"/>
    <property type="project" value="InterPro"/>
</dbReference>
<sequence>MTQTQNAEPDHLHAAHLVQANGAPTDLRSLTALRFMAAMWVAVYALWDNLAVTFKPAVIAKGYLGVELFFVLSGFILCHVYLASAGEKRFNYREFLWARIARVYPLHIATLLAVMALGFAALFAGMSIDGSVMSWASLPANLFMVHAWGLAPEAGWNHRSWSISAEWFAYLSFPLFAFAAWKLRHRPVTAIAGALILLGGLYFVFPRLAGFPLTEATIAWGALRIVPCFAYGCALYLAFRRAPLAMPGLIAATAAALMIAAAALQLWDGIIVALAGALILGLASLPNARAGWLSSKPAVYLGEISYSVYMVVVPWQLLAVNLAAKLTNAPDKHLHVFVWLAIVLALPLVAAASYHLVEFPARRALKGLAARRRTAAKLSRSAQSLA</sequence>
<dbReference type="PANTHER" id="PTHR23028">
    <property type="entry name" value="ACETYLTRANSFERASE"/>
    <property type="match status" value="1"/>
</dbReference>
<feature type="transmembrane region" description="Helical" evidence="1">
    <location>
        <begin position="188"/>
        <end position="205"/>
    </location>
</feature>
<proteinExistence type="predicted"/>
<feature type="transmembrane region" description="Helical" evidence="1">
    <location>
        <begin position="104"/>
        <end position="125"/>
    </location>
</feature>